<evidence type="ECO:0000256" key="1">
    <source>
        <dbReference type="ARBA" id="ARBA00004370"/>
    </source>
</evidence>
<evidence type="ECO:0000256" key="3">
    <source>
        <dbReference type="SAM" id="MobiDB-lite"/>
    </source>
</evidence>
<dbReference type="EMBL" id="CM007892">
    <property type="protein sequence ID" value="OTG32834.1"/>
    <property type="molecule type" value="Genomic_DNA"/>
</dbReference>
<dbReference type="Gramene" id="mRNA:HanXRQr2_Chr03g0134611">
    <property type="protein sequence ID" value="CDS:HanXRQr2_Chr03g0134611.1"/>
    <property type="gene ID" value="HanXRQr2_Chr03g0134611"/>
</dbReference>
<dbReference type="InParanoid" id="A0A251VBL5"/>
<reference evidence="5 7" key="1">
    <citation type="journal article" date="2017" name="Nature">
        <title>The sunflower genome provides insights into oil metabolism, flowering and Asterid evolution.</title>
        <authorList>
            <person name="Badouin H."/>
            <person name="Gouzy J."/>
            <person name="Grassa C.J."/>
            <person name="Murat F."/>
            <person name="Staton S.E."/>
            <person name="Cottret L."/>
            <person name="Lelandais-Briere C."/>
            <person name="Owens G.L."/>
            <person name="Carrere S."/>
            <person name="Mayjonade B."/>
            <person name="Legrand L."/>
            <person name="Gill N."/>
            <person name="Kane N.C."/>
            <person name="Bowers J.E."/>
            <person name="Hubner S."/>
            <person name="Bellec A."/>
            <person name="Berard A."/>
            <person name="Berges H."/>
            <person name="Blanchet N."/>
            <person name="Boniface M.C."/>
            <person name="Brunel D."/>
            <person name="Catrice O."/>
            <person name="Chaidir N."/>
            <person name="Claudel C."/>
            <person name="Donnadieu C."/>
            <person name="Faraut T."/>
            <person name="Fievet G."/>
            <person name="Helmstetter N."/>
            <person name="King M."/>
            <person name="Knapp S.J."/>
            <person name="Lai Z."/>
            <person name="Le Paslier M.C."/>
            <person name="Lippi Y."/>
            <person name="Lorenzon L."/>
            <person name="Mandel J.R."/>
            <person name="Marage G."/>
            <person name="Marchand G."/>
            <person name="Marquand E."/>
            <person name="Bret-Mestries E."/>
            <person name="Morien E."/>
            <person name="Nambeesan S."/>
            <person name="Nguyen T."/>
            <person name="Pegot-Espagnet P."/>
            <person name="Pouilly N."/>
            <person name="Raftis F."/>
            <person name="Sallet E."/>
            <person name="Schiex T."/>
            <person name="Thomas J."/>
            <person name="Vandecasteele C."/>
            <person name="Vares D."/>
            <person name="Vear F."/>
            <person name="Vautrin S."/>
            <person name="Crespi M."/>
            <person name="Mangin B."/>
            <person name="Burke J.M."/>
            <person name="Salse J."/>
            <person name="Munos S."/>
            <person name="Vincourt P."/>
            <person name="Rieseberg L.H."/>
            <person name="Langlade N.B."/>
        </authorList>
    </citation>
    <scope>NUCLEOTIDE SEQUENCE [LARGE SCALE GENOMIC DNA]</scope>
    <source>
        <strain evidence="7">cv. SF193</strain>
        <tissue evidence="5">Leaves</tissue>
    </source>
</reference>
<reference evidence="6" key="2">
    <citation type="submission" date="2017-02" db="EMBL/GenBank/DDBJ databases">
        <title>Sunflower complete genome.</title>
        <authorList>
            <person name="Langlade N."/>
            <person name="Munos S."/>
        </authorList>
    </citation>
    <scope>NUCLEOTIDE SEQUENCE [LARGE SCALE GENOMIC DNA]</scope>
    <source>
        <tissue evidence="6">Leaves</tissue>
    </source>
</reference>
<keyword evidence="4" id="KW-0812">Transmembrane</keyword>
<dbReference type="PANTHER" id="PTHR31415">
    <property type="entry name" value="OS05G0367900 PROTEIN"/>
    <property type="match status" value="1"/>
</dbReference>
<comment type="subcellular location">
    <subcellularLocation>
        <location evidence="1">Membrane</location>
    </subcellularLocation>
</comment>
<keyword evidence="7" id="KW-1185">Reference proteome</keyword>
<accession>A0A251VBL5</accession>
<sequence>MLHASSVKVYQILRKARSLMCIFSFIHHYLSIVYMMNYTLFPQSLLTSRTRSLSSAVRSSITTMTTNDDKGRSTKDPRRDEKGCSAKEGCACFCVLIFIFIIIIVFIYMLILLPVPSPTFTLNDVKLYTFNLSTTLTSNFQITISSKNQDYDTAFHFDRLNVSASYRSQQITLPTMIPMSYLHAPYVTIWSPYLNGTEVPLSPELVVALAQDQTAGTMLINVEVTGRLSWKFCFYSFHCGLKVNCPAYVMFGNNNDSNYVVGSAVKHPFSHEECDIEVGEVKF</sequence>
<dbReference type="AlphaFoldDB" id="A0A251VBL5"/>
<feature type="transmembrane region" description="Helical" evidence="4">
    <location>
        <begin position="89"/>
        <end position="113"/>
    </location>
</feature>
<name>A0A251VBL5_HELAN</name>
<dbReference type="InterPro" id="IPR044839">
    <property type="entry name" value="NDR1-like"/>
</dbReference>
<keyword evidence="4" id="KW-1133">Transmembrane helix</keyword>
<evidence type="ECO:0000313" key="7">
    <source>
        <dbReference type="Proteomes" id="UP000215914"/>
    </source>
</evidence>
<feature type="transmembrane region" description="Helical" evidence="4">
    <location>
        <begin position="16"/>
        <end position="41"/>
    </location>
</feature>
<feature type="region of interest" description="Disordered" evidence="3">
    <location>
        <begin position="64"/>
        <end position="84"/>
    </location>
</feature>
<dbReference type="EMBL" id="MNCJ02000318">
    <property type="protein sequence ID" value="KAF5816467.1"/>
    <property type="molecule type" value="Genomic_DNA"/>
</dbReference>
<gene>
    <name evidence="6" type="ORF">HannXRQ_Chr03g0091011</name>
    <name evidence="5" type="ORF">HanXRQr2_Chr03g0134611</name>
</gene>
<dbReference type="GO" id="GO:0005886">
    <property type="term" value="C:plasma membrane"/>
    <property type="evidence" value="ECO:0000318"/>
    <property type="project" value="GO_Central"/>
</dbReference>
<evidence type="ECO:0000256" key="2">
    <source>
        <dbReference type="ARBA" id="ARBA00023136"/>
    </source>
</evidence>
<keyword evidence="2 4" id="KW-0472">Membrane</keyword>
<evidence type="ECO:0000256" key="4">
    <source>
        <dbReference type="SAM" id="Phobius"/>
    </source>
</evidence>
<protein>
    <recommendedName>
        <fullName evidence="8">Late embryogenesis abundant protein, LEA-14</fullName>
    </recommendedName>
</protein>
<dbReference type="Proteomes" id="UP000215914">
    <property type="component" value="Chromosome 3"/>
</dbReference>
<evidence type="ECO:0000313" key="5">
    <source>
        <dbReference type="EMBL" id="KAF5816467.1"/>
    </source>
</evidence>
<evidence type="ECO:0008006" key="8">
    <source>
        <dbReference type="Google" id="ProtNLM"/>
    </source>
</evidence>
<dbReference type="PANTHER" id="PTHR31415:SF166">
    <property type="entry name" value="LATE EMBRYOGENESIS ABUNDANT (LEA) HYDROXYPROLINE-RICH GLYCOPROTEIN FAMILY"/>
    <property type="match status" value="1"/>
</dbReference>
<evidence type="ECO:0000313" key="6">
    <source>
        <dbReference type="EMBL" id="OTG32834.1"/>
    </source>
</evidence>
<feature type="compositionally biased region" description="Basic and acidic residues" evidence="3">
    <location>
        <begin position="67"/>
        <end position="84"/>
    </location>
</feature>
<organism evidence="6 7">
    <name type="scientific">Helianthus annuus</name>
    <name type="common">Common sunflower</name>
    <dbReference type="NCBI Taxonomy" id="4232"/>
    <lineage>
        <taxon>Eukaryota</taxon>
        <taxon>Viridiplantae</taxon>
        <taxon>Streptophyta</taxon>
        <taxon>Embryophyta</taxon>
        <taxon>Tracheophyta</taxon>
        <taxon>Spermatophyta</taxon>
        <taxon>Magnoliopsida</taxon>
        <taxon>eudicotyledons</taxon>
        <taxon>Gunneridae</taxon>
        <taxon>Pentapetalae</taxon>
        <taxon>asterids</taxon>
        <taxon>campanulids</taxon>
        <taxon>Asterales</taxon>
        <taxon>Asteraceae</taxon>
        <taxon>Asteroideae</taxon>
        <taxon>Heliantheae alliance</taxon>
        <taxon>Heliantheae</taxon>
        <taxon>Helianthus</taxon>
    </lineage>
</organism>
<reference evidence="5" key="3">
    <citation type="submission" date="2020-06" db="EMBL/GenBank/DDBJ databases">
        <title>Helianthus annuus Genome sequencing and assembly Release 2.</title>
        <authorList>
            <person name="Gouzy J."/>
            <person name="Langlade N."/>
            <person name="Munos S."/>
        </authorList>
    </citation>
    <scope>NUCLEOTIDE SEQUENCE</scope>
    <source>
        <tissue evidence="5">Leaves</tissue>
    </source>
</reference>
<dbReference type="GO" id="GO:0098542">
    <property type="term" value="P:defense response to other organism"/>
    <property type="evidence" value="ECO:0007669"/>
    <property type="project" value="InterPro"/>
</dbReference>
<dbReference type="GO" id="GO:0009506">
    <property type="term" value="C:plasmodesma"/>
    <property type="evidence" value="ECO:0000318"/>
    <property type="project" value="GO_Central"/>
</dbReference>
<proteinExistence type="predicted"/>